<keyword evidence="3" id="KW-0812">Transmembrane</keyword>
<organism evidence="5 6">
    <name type="scientific">Mangrovihabitans endophyticus</name>
    <dbReference type="NCBI Taxonomy" id="1751298"/>
    <lineage>
        <taxon>Bacteria</taxon>
        <taxon>Bacillati</taxon>
        <taxon>Actinomycetota</taxon>
        <taxon>Actinomycetes</taxon>
        <taxon>Micromonosporales</taxon>
        <taxon>Micromonosporaceae</taxon>
        <taxon>Mangrovihabitans</taxon>
    </lineage>
</organism>
<evidence type="ECO:0000313" key="6">
    <source>
        <dbReference type="Proteomes" id="UP000656042"/>
    </source>
</evidence>
<dbReference type="EMBL" id="BMMX01000006">
    <property type="protein sequence ID" value="GGK87098.1"/>
    <property type="molecule type" value="Genomic_DNA"/>
</dbReference>
<name>A0A8J3FNG9_9ACTN</name>
<keyword evidence="3" id="KW-0472">Membrane</keyword>
<dbReference type="AlphaFoldDB" id="A0A8J3FNG9"/>
<dbReference type="Proteomes" id="UP000656042">
    <property type="component" value="Unassembled WGS sequence"/>
</dbReference>
<evidence type="ECO:0000259" key="4">
    <source>
        <dbReference type="Pfam" id="PF04536"/>
    </source>
</evidence>
<gene>
    <name evidence="5" type="ORF">GCM10012284_21500</name>
</gene>
<feature type="compositionally biased region" description="Gly residues" evidence="2">
    <location>
        <begin position="661"/>
        <end position="697"/>
    </location>
</feature>
<feature type="transmembrane region" description="Helical" evidence="3">
    <location>
        <begin position="167"/>
        <end position="188"/>
    </location>
</feature>
<dbReference type="RefSeq" id="WP_229715744.1">
    <property type="nucleotide sequence ID" value="NZ_BMMX01000006.1"/>
</dbReference>
<dbReference type="InterPro" id="IPR007621">
    <property type="entry name" value="TPM_dom"/>
</dbReference>
<feature type="region of interest" description="Disordered" evidence="2">
    <location>
        <begin position="656"/>
        <end position="697"/>
    </location>
</feature>
<reference evidence="5" key="2">
    <citation type="submission" date="2020-09" db="EMBL/GenBank/DDBJ databases">
        <authorList>
            <person name="Sun Q."/>
            <person name="Zhou Y."/>
        </authorList>
    </citation>
    <scope>NUCLEOTIDE SEQUENCE</scope>
    <source>
        <strain evidence="5">CGMCC 4.7299</strain>
    </source>
</reference>
<protein>
    <submittedName>
        <fullName evidence="5">Membrane protein</fullName>
    </submittedName>
</protein>
<dbReference type="Gene3D" id="3.10.310.50">
    <property type="match status" value="1"/>
</dbReference>
<evidence type="ECO:0000313" key="5">
    <source>
        <dbReference type="EMBL" id="GGK87098.1"/>
    </source>
</evidence>
<proteinExistence type="predicted"/>
<sequence length="697" mass="71381">MTPIRRALPALLALVAVLLVGAPLLVATPAAAEAPTRLGGQITDHAGALDTGRAAAESALRRLQDDTGIQLFVVFVESFDAEPAQQWTDETARLSDLGDRDALLAVATVDRGYAYSFPADSRVSDDELADVARDDIEPALSRGDWAGAVVAAADGYRDAASGSSGGGALLAVVVILLVIAGGIAWVVVRRMRRTTTSASRTTTSASRAAPAVSTQELTSRANAMLIELDDDLRASERELDMATGQYGAEATRQFRDALETSRRDVAEAFRLRMTLEEEAGSDPAQQRPVLEQIIERCRAADDRLDAESEAFDRLRDIEGRAAEVAAEVDRRRAALQARLPAAETTTAELLSRYDASTATGIATNAEQARERLAFAAQAVSRATAALANDDGAGAAPGDEVPAAEAPGGEVPGGDRAEAALAVRAAEQAADQAEQLLAAVDRAATDLASARDAVQSLILEVEAEIAAGRAAMAGEGPVPTALAPAVSEAERVVSDVRSGLAQPRTDPPSDAARLQAADAALDDALAEARDTAERAARARSMLTQALPVARAEVAAAGDFITTRRGAVQAGARVSLSEAQRHLALAESLAGSDPVAAVGQAQQAQRLAAQAGQQARADVQGWGGYDGGYGGRGTGGFDAGSFAGAVLGGILAGGHGHRHGGSHGHGGWGGGWGGGGFGGSASRGRRTGGGGRRGGGGRF</sequence>
<evidence type="ECO:0000256" key="3">
    <source>
        <dbReference type="SAM" id="Phobius"/>
    </source>
</evidence>
<feature type="compositionally biased region" description="Low complexity" evidence="2">
    <location>
        <begin position="389"/>
        <end position="408"/>
    </location>
</feature>
<keyword evidence="1" id="KW-0175">Coiled coil</keyword>
<feature type="region of interest" description="Disordered" evidence="2">
    <location>
        <begin position="389"/>
        <end position="413"/>
    </location>
</feature>
<dbReference type="Pfam" id="PF04536">
    <property type="entry name" value="TPM_phosphatase"/>
    <property type="match status" value="1"/>
</dbReference>
<comment type="caution">
    <text evidence="5">The sequence shown here is derived from an EMBL/GenBank/DDBJ whole genome shotgun (WGS) entry which is preliminary data.</text>
</comment>
<evidence type="ECO:0000256" key="1">
    <source>
        <dbReference type="SAM" id="Coils"/>
    </source>
</evidence>
<keyword evidence="3" id="KW-1133">Transmembrane helix</keyword>
<feature type="coiled-coil region" evidence="1">
    <location>
        <begin position="415"/>
        <end position="445"/>
    </location>
</feature>
<reference evidence="5" key="1">
    <citation type="journal article" date="2014" name="Int. J. Syst. Evol. Microbiol.">
        <title>Complete genome sequence of Corynebacterium casei LMG S-19264T (=DSM 44701T), isolated from a smear-ripened cheese.</title>
        <authorList>
            <consortium name="US DOE Joint Genome Institute (JGI-PGF)"/>
            <person name="Walter F."/>
            <person name="Albersmeier A."/>
            <person name="Kalinowski J."/>
            <person name="Ruckert C."/>
        </authorList>
    </citation>
    <scope>NUCLEOTIDE SEQUENCE</scope>
    <source>
        <strain evidence="5">CGMCC 4.7299</strain>
    </source>
</reference>
<feature type="domain" description="TPM" evidence="4">
    <location>
        <begin position="42"/>
        <end position="157"/>
    </location>
</feature>
<accession>A0A8J3FNG9</accession>
<keyword evidence="6" id="KW-1185">Reference proteome</keyword>
<evidence type="ECO:0000256" key="2">
    <source>
        <dbReference type="SAM" id="MobiDB-lite"/>
    </source>
</evidence>